<protein>
    <submittedName>
        <fullName evidence="1">Uncharacterized protein</fullName>
    </submittedName>
</protein>
<name>A0A5B7FMS7_PORTR</name>
<evidence type="ECO:0000313" key="1">
    <source>
        <dbReference type="EMBL" id="MPC46627.1"/>
    </source>
</evidence>
<proteinExistence type="predicted"/>
<dbReference type="AlphaFoldDB" id="A0A5B7FMS7"/>
<sequence>MVIDSPKYSGSGNAAECAETVTEGLFIDVASQLKKSSTTGLVITVTGQGSVLLRLCGHQEDGRKPKALKHLTDCRKHSQKRN</sequence>
<dbReference type="EMBL" id="VSRR010007300">
    <property type="protein sequence ID" value="MPC46627.1"/>
    <property type="molecule type" value="Genomic_DNA"/>
</dbReference>
<dbReference type="Proteomes" id="UP000324222">
    <property type="component" value="Unassembled WGS sequence"/>
</dbReference>
<accession>A0A5B7FMS7</accession>
<reference evidence="1 2" key="1">
    <citation type="submission" date="2019-05" db="EMBL/GenBank/DDBJ databases">
        <title>Another draft genome of Portunus trituberculatus and its Hox gene families provides insights of decapod evolution.</title>
        <authorList>
            <person name="Jeong J.-H."/>
            <person name="Song I."/>
            <person name="Kim S."/>
            <person name="Choi T."/>
            <person name="Kim D."/>
            <person name="Ryu S."/>
            <person name="Kim W."/>
        </authorList>
    </citation>
    <scope>NUCLEOTIDE SEQUENCE [LARGE SCALE GENOMIC DNA]</scope>
    <source>
        <tissue evidence="1">Muscle</tissue>
    </source>
</reference>
<comment type="caution">
    <text evidence="1">The sequence shown here is derived from an EMBL/GenBank/DDBJ whole genome shotgun (WGS) entry which is preliminary data.</text>
</comment>
<organism evidence="1 2">
    <name type="scientific">Portunus trituberculatus</name>
    <name type="common">Swimming crab</name>
    <name type="synonym">Neptunus trituberculatus</name>
    <dbReference type="NCBI Taxonomy" id="210409"/>
    <lineage>
        <taxon>Eukaryota</taxon>
        <taxon>Metazoa</taxon>
        <taxon>Ecdysozoa</taxon>
        <taxon>Arthropoda</taxon>
        <taxon>Crustacea</taxon>
        <taxon>Multicrustacea</taxon>
        <taxon>Malacostraca</taxon>
        <taxon>Eumalacostraca</taxon>
        <taxon>Eucarida</taxon>
        <taxon>Decapoda</taxon>
        <taxon>Pleocyemata</taxon>
        <taxon>Brachyura</taxon>
        <taxon>Eubrachyura</taxon>
        <taxon>Portunoidea</taxon>
        <taxon>Portunidae</taxon>
        <taxon>Portuninae</taxon>
        <taxon>Portunus</taxon>
    </lineage>
</organism>
<gene>
    <name evidence="1" type="ORF">E2C01_040352</name>
</gene>
<evidence type="ECO:0000313" key="2">
    <source>
        <dbReference type="Proteomes" id="UP000324222"/>
    </source>
</evidence>
<keyword evidence="2" id="KW-1185">Reference proteome</keyword>